<dbReference type="PANTHER" id="PTHR42985:SF40">
    <property type="entry name" value="LD47995P-RELATED"/>
    <property type="match status" value="1"/>
</dbReference>
<dbReference type="PANTHER" id="PTHR42985">
    <property type="entry name" value="SODIUM-COUPLED MONOCARBOXYLATE TRANSPORTER"/>
    <property type="match status" value="1"/>
</dbReference>
<evidence type="ECO:0000256" key="3">
    <source>
        <dbReference type="ARBA" id="ARBA00022448"/>
    </source>
</evidence>
<keyword evidence="9 12" id="KW-0472">Membrane</keyword>
<keyword evidence="6 12" id="KW-1133">Transmembrane helix</keyword>
<evidence type="ECO:0000256" key="6">
    <source>
        <dbReference type="ARBA" id="ARBA00022989"/>
    </source>
</evidence>
<reference evidence="13 14" key="1">
    <citation type="submission" date="2018-11" db="EMBL/GenBank/DDBJ databases">
        <authorList>
            <consortium name="Pathogen Informatics"/>
        </authorList>
    </citation>
    <scope>NUCLEOTIDE SEQUENCE [LARGE SCALE GENOMIC DNA]</scope>
</reference>
<dbReference type="GO" id="GO:0015293">
    <property type="term" value="F:symporter activity"/>
    <property type="evidence" value="ECO:0007669"/>
    <property type="project" value="TreeGrafter"/>
</dbReference>
<dbReference type="Gene3D" id="1.20.1730.10">
    <property type="entry name" value="Sodium/glucose cotransporter"/>
    <property type="match status" value="1"/>
</dbReference>
<evidence type="ECO:0000256" key="1">
    <source>
        <dbReference type="ARBA" id="ARBA00004651"/>
    </source>
</evidence>
<dbReference type="GO" id="GO:0006814">
    <property type="term" value="P:sodium ion transport"/>
    <property type="evidence" value="ECO:0007669"/>
    <property type="project" value="UniProtKB-KW"/>
</dbReference>
<keyword evidence="14" id="KW-1185">Reference proteome</keyword>
<proteinExistence type="inferred from homology"/>
<dbReference type="GO" id="GO:0005886">
    <property type="term" value="C:plasma membrane"/>
    <property type="evidence" value="ECO:0007669"/>
    <property type="project" value="UniProtKB-SubCell"/>
</dbReference>
<accession>A0A3P7LEF8</accession>
<dbReference type="InterPro" id="IPR001734">
    <property type="entry name" value="Na/solute_symporter"/>
</dbReference>
<evidence type="ECO:0000256" key="2">
    <source>
        <dbReference type="ARBA" id="ARBA00006434"/>
    </source>
</evidence>
<comment type="subcellular location">
    <subcellularLocation>
        <location evidence="1">Cell membrane</location>
        <topology evidence="1">Multi-pass membrane protein</topology>
    </subcellularLocation>
</comment>
<evidence type="ECO:0000256" key="5">
    <source>
        <dbReference type="ARBA" id="ARBA00022692"/>
    </source>
</evidence>
<name>A0A3P7LEF8_DIBLA</name>
<protein>
    <submittedName>
        <fullName evidence="13">Uncharacterized protein</fullName>
    </submittedName>
</protein>
<evidence type="ECO:0000256" key="8">
    <source>
        <dbReference type="ARBA" id="ARBA00023065"/>
    </source>
</evidence>
<comment type="similarity">
    <text evidence="2 11">Belongs to the sodium:solute symporter (SSF) (TC 2.A.21) family.</text>
</comment>
<dbReference type="Pfam" id="PF00474">
    <property type="entry name" value="SSF"/>
    <property type="match status" value="1"/>
</dbReference>
<evidence type="ECO:0000313" key="14">
    <source>
        <dbReference type="Proteomes" id="UP000281553"/>
    </source>
</evidence>
<keyword evidence="3" id="KW-0813">Transport</keyword>
<evidence type="ECO:0000256" key="11">
    <source>
        <dbReference type="RuleBase" id="RU362091"/>
    </source>
</evidence>
<evidence type="ECO:0000256" key="12">
    <source>
        <dbReference type="SAM" id="Phobius"/>
    </source>
</evidence>
<evidence type="ECO:0000313" key="13">
    <source>
        <dbReference type="EMBL" id="VDN10247.1"/>
    </source>
</evidence>
<keyword evidence="7" id="KW-0915">Sodium</keyword>
<evidence type="ECO:0000256" key="7">
    <source>
        <dbReference type="ARBA" id="ARBA00023053"/>
    </source>
</evidence>
<evidence type="ECO:0000256" key="9">
    <source>
        <dbReference type="ARBA" id="ARBA00023136"/>
    </source>
</evidence>
<feature type="transmembrane region" description="Helical" evidence="12">
    <location>
        <begin position="54"/>
        <end position="78"/>
    </location>
</feature>
<dbReference type="OrthoDB" id="6132759at2759"/>
<dbReference type="InterPro" id="IPR051163">
    <property type="entry name" value="Sodium:Solute_Symporter_SSF"/>
</dbReference>
<feature type="transmembrane region" description="Helical" evidence="12">
    <location>
        <begin position="12"/>
        <end position="34"/>
    </location>
</feature>
<evidence type="ECO:0000256" key="10">
    <source>
        <dbReference type="ARBA" id="ARBA00023201"/>
    </source>
</evidence>
<dbReference type="Proteomes" id="UP000281553">
    <property type="component" value="Unassembled WGS sequence"/>
</dbReference>
<keyword evidence="10" id="KW-0739">Sodium transport</keyword>
<dbReference type="AlphaFoldDB" id="A0A3P7LEF8"/>
<keyword evidence="5 12" id="KW-0812">Transmembrane</keyword>
<keyword evidence="8" id="KW-0406">Ion transport</keyword>
<organism evidence="13 14">
    <name type="scientific">Dibothriocephalus latus</name>
    <name type="common">Fish tapeworm</name>
    <name type="synonym">Diphyllobothrium latum</name>
    <dbReference type="NCBI Taxonomy" id="60516"/>
    <lineage>
        <taxon>Eukaryota</taxon>
        <taxon>Metazoa</taxon>
        <taxon>Spiralia</taxon>
        <taxon>Lophotrochozoa</taxon>
        <taxon>Platyhelminthes</taxon>
        <taxon>Cestoda</taxon>
        <taxon>Eucestoda</taxon>
        <taxon>Diphyllobothriidea</taxon>
        <taxon>Diphyllobothriidae</taxon>
        <taxon>Dibothriocephalus</taxon>
    </lineage>
</organism>
<dbReference type="InterPro" id="IPR038377">
    <property type="entry name" value="Na/Glc_symporter_sf"/>
</dbReference>
<sequence>MEPRNSAIHANLGFNTLFLSVQILGGLISYAIFVGCDPLLDGRITAYDQIFPHLVMHLFQNIPVLRGIFLSTIFAAALSRALSLQLMRSHANPPFEEVVDAIQRLRKNKETKEDGIPTEIFRPSIATLACWIHEVLEQTSRSELVPDD</sequence>
<keyword evidence="4" id="KW-1003">Cell membrane</keyword>
<gene>
    <name evidence="13" type="ORF">DILT_LOCUS6078</name>
</gene>
<dbReference type="EMBL" id="UYRU01048744">
    <property type="protein sequence ID" value="VDN10247.1"/>
    <property type="molecule type" value="Genomic_DNA"/>
</dbReference>
<evidence type="ECO:0000256" key="4">
    <source>
        <dbReference type="ARBA" id="ARBA00022475"/>
    </source>
</evidence>